<gene>
    <name evidence="1" type="ORF">HPB48_009885</name>
</gene>
<dbReference type="OrthoDB" id="6432280at2759"/>
<keyword evidence="2" id="KW-1185">Reference proteome</keyword>
<sequence length="139" mass="15488">MEGISALTGPPRVYHSIVLLLSFVRAFPNSWTTFAGPFVAPDVDHWCSKPDLPFLGNWTEQQWKESALPVADKSGERGKENYESCRMFPIIWDGGNGTDVSFDNSTTVPCNSWTYNESLPGSSAVPEVCRFCIQCPRTH</sequence>
<evidence type="ECO:0000313" key="1">
    <source>
        <dbReference type="EMBL" id="KAH9372851.1"/>
    </source>
</evidence>
<dbReference type="EMBL" id="JABSTR010000006">
    <property type="protein sequence ID" value="KAH9372851.1"/>
    <property type="molecule type" value="Genomic_DNA"/>
</dbReference>
<reference evidence="1 2" key="1">
    <citation type="journal article" date="2020" name="Cell">
        <title>Large-Scale Comparative Analyses of Tick Genomes Elucidate Their Genetic Diversity and Vector Capacities.</title>
        <authorList>
            <consortium name="Tick Genome and Microbiome Consortium (TIGMIC)"/>
            <person name="Jia N."/>
            <person name="Wang J."/>
            <person name="Shi W."/>
            <person name="Du L."/>
            <person name="Sun Y."/>
            <person name="Zhan W."/>
            <person name="Jiang J.F."/>
            <person name="Wang Q."/>
            <person name="Zhang B."/>
            <person name="Ji P."/>
            <person name="Bell-Sakyi L."/>
            <person name="Cui X.M."/>
            <person name="Yuan T.T."/>
            <person name="Jiang B.G."/>
            <person name="Yang W.F."/>
            <person name="Lam T.T."/>
            <person name="Chang Q.C."/>
            <person name="Ding S.J."/>
            <person name="Wang X.J."/>
            <person name="Zhu J.G."/>
            <person name="Ruan X.D."/>
            <person name="Zhao L."/>
            <person name="Wei J.T."/>
            <person name="Ye R.Z."/>
            <person name="Que T.C."/>
            <person name="Du C.H."/>
            <person name="Zhou Y.H."/>
            <person name="Cheng J.X."/>
            <person name="Dai P.F."/>
            <person name="Guo W.B."/>
            <person name="Han X.H."/>
            <person name="Huang E.J."/>
            <person name="Li L.F."/>
            <person name="Wei W."/>
            <person name="Gao Y.C."/>
            <person name="Liu J.Z."/>
            <person name="Shao H.Z."/>
            <person name="Wang X."/>
            <person name="Wang C.C."/>
            <person name="Yang T.C."/>
            <person name="Huo Q.B."/>
            <person name="Li W."/>
            <person name="Chen H.Y."/>
            <person name="Chen S.E."/>
            <person name="Zhou L.G."/>
            <person name="Ni X.B."/>
            <person name="Tian J.H."/>
            <person name="Sheng Y."/>
            <person name="Liu T."/>
            <person name="Pan Y.S."/>
            <person name="Xia L.Y."/>
            <person name="Li J."/>
            <person name="Zhao F."/>
            <person name="Cao W.C."/>
        </authorList>
    </citation>
    <scope>NUCLEOTIDE SEQUENCE [LARGE SCALE GENOMIC DNA]</scope>
    <source>
        <strain evidence="1">HaeL-2018</strain>
    </source>
</reference>
<proteinExistence type="predicted"/>
<accession>A0A9J6GCK7</accession>
<organism evidence="1 2">
    <name type="scientific">Haemaphysalis longicornis</name>
    <name type="common">Bush tick</name>
    <dbReference type="NCBI Taxonomy" id="44386"/>
    <lineage>
        <taxon>Eukaryota</taxon>
        <taxon>Metazoa</taxon>
        <taxon>Ecdysozoa</taxon>
        <taxon>Arthropoda</taxon>
        <taxon>Chelicerata</taxon>
        <taxon>Arachnida</taxon>
        <taxon>Acari</taxon>
        <taxon>Parasitiformes</taxon>
        <taxon>Ixodida</taxon>
        <taxon>Ixodoidea</taxon>
        <taxon>Ixodidae</taxon>
        <taxon>Haemaphysalinae</taxon>
        <taxon>Haemaphysalis</taxon>
    </lineage>
</organism>
<evidence type="ECO:0000313" key="2">
    <source>
        <dbReference type="Proteomes" id="UP000821853"/>
    </source>
</evidence>
<name>A0A9J6GCK7_HAELO</name>
<comment type="caution">
    <text evidence="1">The sequence shown here is derived from an EMBL/GenBank/DDBJ whole genome shotgun (WGS) entry which is preliminary data.</text>
</comment>
<dbReference type="VEuPathDB" id="VectorBase:HLOH_045098"/>
<dbReference type="Proteomes" id="UP000821853">
    <property type="component" value="Chromosome 4"/>
</dbReference>
<protein>
    <submittedName>
        <fullName evidence="1">Uncharacterized protein</fullName>
    </submittedName>
</protein>
<dbReference type="AlphaFoldDB" id="A0A9J6GCK7"/>